<feature type="region of interest" description="Disordered" evidence="2">
    <location>
        <begin position="108"/>
        <end position="175"/>
    </location>
</feature>
<feature type="compositionally biased region" description="Low complexity" evidence="2">
    <location>
        <begin position="115"/>
        <end position="128"/>
    </location>
</feature>
<evidence type="ECO:0000256" key="2">
    <source>
        <dbReference type="SAM" id="MobiDB-lite"/>
    </source>
</evidence>
<keyword evidence="3" id="KW-0472">Membrane</keyword>
<comment type="caution">
    <text evidence="4">The sequence shown here is derived from an EMBL/GenBank/DDBJ whole genome shotgun (WGS) entry which is preliminary data.</text>
</comment>
<feature type="compositionally biased region" description="Acidic residues" evidence="2">
    <location>
        <begin position="129"/>
        <end position="143"/>
    </location>
</feature>
<organism evidence="4 5">
    <name type="scientific">Methanobacterium spitsbergense</name>
    <dbReference type="NCBI Taxonomy" id="2874285"/>
    <lineage>
        <taxon>Archaea</taxon>
        <taxon>Methanobacteriati</taxon>
        <taxon>Methanobacteriota</taxon>
        <taxon>Methanomada group</taxon>
        <taxon>Methanobacteria</taxon>
        <taxon>Methanobacteriales</taxon>
        <taxon>Methanobacteriaceae</taxon>
        <taxon>Methanobacterium</taxon>
    </lineage>
</organism>
<proteinExistence type="predicted"/>
<evidence type="ECO:0000313" key="5">
    <source>
        <dbReference type="Proteomes" id="UP000825933"/>
    </source>
</evidence>
<evidence type="ECO:0000256" key="1">
    <source>
        <dbReference type="SAM" id="Coils"/>
    </source>
</evidence>
<dbReference type="AlphaFoldDB" id="A0A8T5UKV1"/>
<dbReference type="EMBL" id="JAIOUQ010000001">
    <property type="protein sequence ID" value="MBZ2164508.1"/>
    <property type="molecule type" value="Genomic_DNA"/>
</dbReference>
<dbReference type="RefSeq" id="WP_223790188.1">
    <property type="nucleotide sequence ID" value="NZ_JAIOUQ010000001.1"/>
</dbReference>
<evidence type="ECO:0000256" key="3">
    <source>
        <dbReference type="SAM" id="Phobius"/>
    </source>
</evidence>
<sequence length="411" mass="46384">MKKKLLAVFLVVIIINLVPAFATEIGNIENYSESLSKDTKKLEYYGKLKKFSFMDMIKLLTKLPKIMKKSVKITKNAHKLNLKARKDLKRLKKQEKESKALYNYLKNNNRNIPVDGSNHTDTNNGTTDINDDGSTDITDETTDADNGTTGINDGTTDNNNKITDTNDKNEGIPSYDLKNADKTIKQLKEKNIAVDEGTYQKIDELVSGDIVQIMSKDDKVGKAFIRYLIFEESLEDSNLIYVRLRADGINTVMAFDEFWKSKTGIKFNNSNKPPEYVVHEIFMAENQEILSEIKDASNRLERVSDLRVAFRILLYLTGVLGIICSLVKLWEMIRKIRQYAMFNEGAPFIGLFDPISKTQKAVFITLLITLGATAFATASLGISEGIVNRLASKELAVANAQKNDIDRYMTN</sequence>
<keyword evidence="5" id="KW-1185">Reference proteome</keyword>
<keyword evidence="1" id="KW-0175">Coiled coil</keyword>
<feature type="transmembrane region" description="Helical" evidence="3">
    <location>
        <begin position="361"/>
        <end position="382"/>
    </location>
</feature>
<feature type="coiled-coil region" evidence="1">
    <location>
        <begin position="77"/>
        <end position="108"/>
    </location>
</feature>
<keyword evidence="3" id="KW-1133">Transmembrane helix</keyword>
<gene>
    <name evidence="4" type="ORF">K8N75_00360</name>
</gene>
<feature type="transmembrane region" description="Helical" evidence="3">
    <location>
        <begin position="308"/>
        <end position="330"/>
    </location>
</feature>
<feature type="compositionally biased region" description="Low complexity" evidence="2">
    <location>
        <begin position="144"/>
        <end position="163"/>
    </location>
</feature>
<dbReference type="Proteomes" id="UP000825933">
    <property type="component" value="Unassembled WGS sequence"/>
</dbReference>
<evidence type="ECO:0000313" key="4">
    <source>
        <dbReference type="EMBL" id="MBZ2164508.1"/>
    </source>
</evidence>
<accession>A0A8T5UKV1</accession>
<keyword evidence="3" id="KW-0812">Transmembrane</keyword>
<reference evidence="5" key="1">
    <citation type="journal article" date="2022" name="Microbiol. Resour. Announc.">
        <title>Draft Genome Sequence of a Methanogenic Archaeon from West Spitsbergen Permafrost.</title>
        <authorList>
            <person name="Trubitsyn V."/>
            <person name="Rivkina E."/>
            <person name="Shcherbakova V."/>
        </authorList>
    </citation>
    <scope>NUCLEOTIDE SEQUENCE [LARGE SCALE GENOMIC DNA]</scope>
    <source>
        <strain evidence="5">VT</strain>
    </source>
</reference>
<protein>
    <submittedName>
        <fullName evidence="4">Uncharacterized protein</fullName>
    </submittedName>
</protein>
<name>A0A8T5UKV1_9EURY</name>